<evidence type="ECO:0000256" key="1">
    <source>
        <dbReference type="SAM" id="MobiDB-lite"/>
    </source>
</evidence>
<feature type="compositionally biased region" description="Basic and acidic residues" evidence="1">
    <location>
        <begin position="127"/>
        <end position="137"/>
    </location>
</feature>
<dbReference type="RefSeq" id="WP_283715283.1">
    <property type="nucleotide sequence ID" value="NZ_JASJND010000003.1"/>
</dbReference>
<accession>A0ABT6ZCD3</accession>
<keyword evidence="3" id="KW-1185">Reference proteome</keyword>
<dbReference type="Proteomes" id="UP001321481">
    <property type="component" value="Unassembled WGS sequence"/>
</dbReference>
<sequence length="150" mass="17137">MTYSIGRSASDSRCCTPADPPLDWIEYTDGAHDEVQKIEQWFSNLTPWARSHELGRIDELMEAAAYGQLEATGDERTPILPIRADPEIYELRHQALTKKLRFYHGEPQELPDALVAVHRHIKTTNSHQEDQVQHAADRYNGGRPTAWETT</sequence>
<reference evidence="2 3" key="1">
    <citation type="submission" date="2023-05" db="EMBL/GenBank/DDBJ databases">
        <title>Microbacterium dauci sp.nov., Isolated from Carrot Rhizosphere Soil.</title>
        <authorList>
            <person name="Xiao Z."/>
            <person name="Zheng J."/>
        </authorList>
    </citation>
    <scope>NUCLEOTIDE SEQUENCE [LARGE SCALE GENOMIC DNA]</scope>
    <source>
        <strain evidence="2 3">LX3-4</strain>
    </source>
</reference>
<comment type="caution">
    <text evidence="2">The sequence shown here is derived from an EMBL/GenBank/DDBJ whole genome shotgun (WGS) entry which is preliminary data.</text>
</comment>
<protein>
    <submittedName>
        <fullName evidence="2">Uncharacterized protein</fullName>
    </submittedName>
</protein>
<feature type="region of interest" description="Disordered" evidence="1">
    <location>
        <begin position="123"/>
        <end position="150"/>
    </location>
</feature>
<evidence type="ECO:0000313" key="3">
    <source>
        <dbReference type="Proteomes" id="UP001321481"/>
    </source>
</evidence>
<proteinExistence type="predicted"/>
<evidence type="ECO:0000313" key="2">
    <source>
        <dbReference type="EMBL" id="MDJ1113804.1"/>
    </source>
</evidence>
<gene>
    <name evidence="2" type="ORF">QNI14_05000</name>
</gene>
<name>A0ABT6ZCD3_9MICO</name>
<dbReference type="EMBL" id="JASJND010000003">
    <property type="protein sequence ID" value="MDJ1113804.1"/>
    <property type="molecule type" value="Genomic_DNA"/>
</dbReference>
<organism evidence="2 3">
    <name type="scientific">Microbacterium dauci</name>
    <dbReference type="NCBI Taxonomy" id="3048008"/>
    <lineage>
        <taxon>Bacteria</taxon>
        <taxon>Bacillati</taxon>
        <taxon>Actinomycetota</taxon>
        <taxon>Actinomycetes</taxon>
        <taxon>Micrococcales</taxon>
        <taxon>Microbacteriaceae</taxon>
        <taxon>Microbacterium</taxon>
    </lineage>
</organism>